<evidence type="ECO:0000313" key="5">
    <source>
        <dbReference type="EMBL" id="KAL3725798.1"/>
    </source>
</evidence>
<accession>A0ABD3JI89</accession>
<keyword evidence="6" id="KW-1185">Reference proteome</keyword>
<evidence type="ECO:0000256" key="2">
    <source>
        <dbReference type="ARBA" id="ARBA00022771"/>
    </source>
</evidence>
<dbReference type="PANTHER" id="PTHR31948">
    <property type="entry name" value="ZINC-FINGER HOMEODOMAIN PROTEIN 2"/>
    <property type="match status" value="1"/>
</dbReference>
<dbReference type="EMBL" id="JBJKBG010000008">
    <property type="protein sequence ID" value="KAL3725798.1"/>
    <property type="molecule type" value="Genomic_DNA"/>
</dbReference>
<dbReference type="AlphaFoldDB" id="A0ABD3JI89"/>
<dbReference type="GO" id="GO:0008270">
    <property type="term" value="F:zinc ion binding"/>
    <property type="evidence" value="ECO:0007669"/>
    <property type="project" value="UniProtKB-KW"/>
</dbReference>
<dbReference type="PROSITE" id="PS51523">
    <property type="entry name" value="ZF_HD_DIMER"/>
    <property type="match status" value="1"/>
</dbReference>
<evidence type="ECO:0000313" key="6">
    <source>
        <dbReference type="Proteomes" id="UP001634007"/>
    </source>
</evidence>
<comment type="caution">
    <text evidence="5">The sequence shown here is derived from an EMBL/GenBank/DDBJ whole genome shotgun (WGS) entry which is preliminary data.</text>
</comment>
<dbReference type="InterPro" id="IPR006456">
    <property type="entry name" value="ZF_HD_homeobox_Cys/His_dimer"/>
</dbReference>
<dbReference type="Proteomes" id="UP001634007">
    <property type="component" value="Unassembled WGS sequence"/>
</dbReference>
<evidence type="ECO:0000256" key="1">
    <source>
        <dbReference type="ARBA" id="ARBA00022723"/>
    </source>
</evidence>
<proteinExistence type="predicted"/>
<dbReference type="PANTHER" id="PTHR31948:SF140">
    <property type="entry name" value="ZINC-FINGER HOMEODOMAIN PROTEIN 2"/>
    <property type="match status" value="1"/>
</dbReference>
<dbReference type="NCBIfam" id="TIGR01566">
    <property type="entry name" value="ZF_HD_prot_N"/>
    <property type="match status" value="1"/>
</dbReference>
<dbReference type="Pfam" id="PF04770">
    <property type="entry name" value="ZF-HD_dimer"/>
    <property type="match status" value="1"/>
</dbReference>
<feature type="domain" description="ZF-HD dimerization-type" evidence="4">
    <location>
        <begin position="58"/>
        <end position="106"/>
    </location>
</feature>
<reference evidence="5 6" key="1">
    <citation type="submission" date="2024-11" db="EMBL/GenBank/DDBJ databases">
        <title>Chromosome-level genome assembly of Eucalyptus globulus Labill. provides insights into its genome evolution.</title>
        <authorList>
            <person name="Li X."/>
        </authorList>
    </citation>
    <scope>NUCLEOTIDE SEQUENCE [LARGE SCALE GENOMIC DNA]</scope>
    <source>
        <strain evidence="5">CL2024</strain>
        <tissue evidence="5">Fresh tender leaves</tissue>
    </source>
</reference>
<name>A0ABD3JI89_EUCGL</name>
<organism evidence="5 6">
    <name type="scientific">Eucalyptus globulus</name>
    <name type="common">Tasmanian blue gum</name>
    <dbReference type="NCBI Taxonomy" id="34317"/>
    <lineage>
        <taxon>Eukaryota</taxon>
        <taxon>Viridiplantae</taxon>
        <taxon>Streptophyta</taxon>
        <taxon>Embryophyta</taxon>
        <taxon>Tracheophyta</taxon>
        <taxon>Spermatophyta</taxon>
        <taxon>Magnoliopsida</taxon>
        <taxon>eudicotyledons</taxon>
        <taxon>Gunneridae</taxon>
        <taxon>Pentapetalae</taxon>
        <taxon>rosids</taxon>
        <taxon>malvids</taxon>
        <taxon>Myrtales</taxon>
        <taxon>Myrtaceae</taxon>
        <taxon>Myrtoideae</taxon>
        <taxon>Eucalypteae</taxon>
        <taxon>Eucalyptus</taxon>
    </lineage>
</organism>
<evidence type="ECO:0000256" key="3">
    <source>
        <dbReference type="ARBA" id="ARBA00022833"/>
    </source>
</evidence>
<keyword evidence="2" id="KW-0863">Zinc-finger</keyword>
<keyword evidence="3" id="KW-0862">Zinc</keyword>
<sequence length="128" mass="14656">MDRGQNYVISPQTLDQPKPRIDHLLQPSIPTSSPPSVEFHKITASTQAMPLRVANFRYFECVKNHSVSLGNYAIDGCAEFMPRDEGTPEFFQCIACCCHLNFNWKEIHRPWWQRAGELEQGSRGVEDC</sequence>
<protein>
    <recommendedName>
        <fullName evidence="4">ZF-HD dimerization-type domain-containing protein</fullName>
    </recommendedName>
</protein>
<gene>
    <name evidence="5" type="ORF">ACJRO7_030776</name>
</gene>
<keyword evidence="1" id="KW-0479">Metal-binding</keyword>
<evidence type="ECO:0000259" key="4">
    <source>
        <dbReference type="PROSITE" id="PS51523"/>
    </source>
</evidence>